<evidence type="ECO:0000256" key="1">
    <source>
        <dbReference type="SAM" id="MobiDB-lite"/>
    </source>
</evidence>
<reference evidence="2 3" key="1">
    <citation type="journal article" date="2013" name="Genome Announc.">
        <title>Draft Genome Sequence of Rhodococcus opacus Strain M213 Shows a Diverse Catabolic Potential.</title>
        <authorList>
            <person name="Pathak A."/>
            <person name="Green S.J."/>
            <person name="Ogram A."/>
            <person name="Chauhan A."/>
        </authorList>
    </citation>
    <scope>NUCLEOTIDE SEQUENCE [LARGE SCALE GENOMIC DNA]</scope>
    <source>
        <strain evidence="2 3">M213</strain>
    </source>
</reference>
<dbReference type="AlphaFoldDB" id="K8X999"/>
<sequence length="184" mass="19642">MAGGIGGGPMSAAVGFPVPRIAGIDGGVGTSLVATMLEVPFDSGTRAPGEQVDVLVCRSVTGQVARAIATTMAMPVPPVLVVVDDCGQIWPKTARQRVEMARPNLPAVVRVPWIEQLRSVDDPHLLLAEALHGHDYLDEVPRWALPAQKAAQELVTAVTGLLTERHETRLPAPESNNDNQEEHR</sequence>
<dbReference type="Proteomes" id="UP000005951">
    <property type="component" value="Unassembled WGS sequence"/>
</dbReference>
<evidence type="ECO:0000313" key="3">
    <source>
        <dbReference type="Proteomes" id="UP000005951"/>
    </source>
</evidence>
<feature type="region of interest" description="Disordered" evidence="1">
    <location>
        <begin position="162"/>
        <end position="184"/>
    </location>
</feature>
<dbReference type="EMBL" id="AJYC02000115">
    <property type="protein sequence ID" value="EKT78089.1"/>
    <property type="molecule type" value="Genomic_DNA"/>
</dbReference>
<name>K8X999_RHOOP</name>
<accession>K8X999</accession>
<organism evidence="2 3">
    <name type="scientific">Rhodococcus opacus M213</name>
    <dbReference type="NCBI Taxonomy" id="1129896"/>
    <lineage>
        <taxon>Bacteria</taxon>
        <taxon>Bacillati</taxon>
        <taxon>Actinomycetota</taxon>
        <taxon>Actinomycetes</taxon>
        <taxon>Mycobacteriales</taxon>
        <taxon>Nocardiaceae</taxon>
        <taxon>Rhodococcus</taxon>
    </lineage>
</organism>
<gene>
    <name evidence="2" type="ORF">WSS_A34297</name>
</gene>
<comment type="caution">
    <text evidence="2">The sequence shown here is derived from an EMBL/GenBank/DDBJ whole genome shotgun (WGS) entry which is preliminary data.</text>
</comment>
<evidence type="ECO:0000313" key="2">
    <source>
        <dbReference type="EMBL" id="EKT78089.1"/>
    </source>
</evidence>
<protein>
    <submittedName>
        <fullName evidence="2">Uncharacterized protein</fullName>
    </submittedName>
</protein>
<proteinExistence type="predicted"/>